<protein>
    <recommendedName>
        <fullName evidence="2">Bis(5'-nucleosyl)-tetraphosphatase [asymmetrical]</fullName>
    </recommendedName>
    <alternativeName>
        <fullName evidence="5">Diadenosine 5',5'''-P1,P4-tetraphosphate asymmetrical hydrolase</fullName>
    </alternativeName>
</protein>
<dbReference type="PROSITE" id="PS51462">
    <property type="entry name" value="NUDIX"/>
    <property type="match status" value="1"/>
</dbReference>
<accession>A0A077ZG86</accession>
<dbReference type="GO" id="GO:0006754">
    <property type="term" value="P:ATP biosynthetic process"/>
    <property type="evidence" value="ECO:0007669"/>
    <property type="project" value="TreeGrafter"/>
</dbReference>
<gene>
    <name evidence="7" type="ORF">TTRE_0000714901</name>
</gene>
<keyword evidence="3" id="KW-0547">Nucleotide-binding</keyword>
<dbReference type="GO" id="GO:0004081">
    <property type="term" value="F:bis(5'-nucleosyl)-tetraphosphatase (asymmetrical) activity"/>
    <property type="evidence" value="ECO:0007669"/>
    <property type="project" value="TreeGrafter"/>
</dbReference>
<dbReference type="InterPro" id="IPR051325">
    <property type="entry name" value="Nudix_hydrolase_domain"/>
</dbReference>
<evidence type="ECO:0000256" key="1">
    <source>
        <dbReference type="ARBA" id="ARBA00005582"/>
    </source>
</evidence>
<dbReference type="EMBL" id="HG806422">
    <property type="protein sequence ID" value="CDW58824.1"/>
    <property type="molecule type" value="Genomic_DNA"/>
</dbReference>
<reference evidence="7" key="2">
    <citation type="submission" date="2014-03" db="EMBL/GenBank/DDBJ databases">
        <title>The whipworm genome and dual-species transcriptomics of an intimate host-pathogen interaction.</title>
        <authorList>
            <person name="Foth B.J."/>
            <person name="Tsai I.J."/>
            <person name="Reid A.J."/>
            <person name="Bancroft A.J."/>
            <person name="Nichol S."/>
            <person name="Tracey A."/>
            <person name="Holroyd N."/>
            <person name="Cotton J.A."/>
            <person name="Stanley E.J."/>
            <person name="Zarowiecki M."/>
            <person name="Liu J.Z."/>
            <person name="Huckvale T."/>
            <person name="Cooper P.J."/>
            <person name="Grencis R.K."/>
            <person name="Berriman M."/>
        </authorList>
    </citation>
    <scope>NUCLEOTIDE SEQUENCE [LARGE SCALE GENOMIC DNA]</scope>
</reference>
<dbReference type="CDD" id="cd03428">
    <property type="entry name" value="NUDIX_Ap4A_Nudt2"/>
    <property type="match status" value="1"/>
</dbReference>
<dbReference type="Gene3D" id="3.90.79.10">
    <property type="entry name" value="Nucleoside Triphosphate Pyrophosphohydrolase"/>
    <property type="match status" value="1"/>
</dbReference>
<dbReference type="PROSITE" id="PS00893">
    <property type="entry name" value="NUDIX_BOX"/>
    <property type="match status" value="1"/>
</dbReference>
<sequence length="141" mass="16380">MTEKAAGFVIFKRADGLVKYLLLQASDRDHHWTPPKGRLDEGETYLDAAIRETKEESGLERNDYMIIPDFRHVMKYLANGKPKEVVYMLAELKNLNTKVELSHEHQKFEWCPLLEACRLVKYPQAVFLLQEVEAFLAKAQN</sequence>
<evidence type="ECO:0000259" key="6">
    <source>
        <dbReference type="PROSITE" id="PS51462"/>
    </source>
</evidence>
<dbReference type="PANTHER" id="PTHR21340">
    <property type="entry name" value="DIADENOSINE 5,5-P1,P4-TETRAPHOSPHATE PYROPHOSPHOHYDROLASE MUTT"/>
    <property type="match status" value="1"/>
</dbReference>
<dbReference type="Proteomes" id="UP000030665">
    <property type="component" value="Unassembled WGS sequence"/>
</dbReference>
<dbReference type="PRINTS" id="PR01405">
    <property type="entry name" value="TETRPHPHTASE"/>
</dbReference>
<evidence type="ECO:0000313" key="7">
    <source>
        <dbReference type="EMBL" id="CDW58824.1"/>
    </source>
</evidence>
<evidence type="ECO:0000256" key="2">
    <source>
        <dbReference type="ARBA" id="ARBA00018911"/>
    </source>
</evidence>
<proteinExistence type="inferred from homology"/>
<dbReference type="InterPro" id="IPR015797">
    <property type="entry name" value="NUDIX_hydrolase-like_dom_sf"/>
</dbReference>
<evidence type="ECO:0000256" key="5">
    <source>
        <dbReference type="ARBA" id="ARBA00032644"/>
    </source>
</evidence>
<organism evidence="7 8">
    <name type="scientific">Trichuris trichiura</name>
    <name type="common">Whipworm</name>
    <name type="synonym">Trichocephalus trichiurus</name>
    <dbReference type="NCBI Taxonomy" id="36087"/>
    <lineage>
        <taxon>Eukaryota</taxon>
        <taxon>Metazoa</taxon>
        <taxon>Ecdysozoa</taxon>
        <taxon>Nematoda</taxon>
        <taxon>Enoplea</taxon>
        <taxon>Dorylaimia</taxon>
        <taxon>Trichinellida</taxon>
        <taxon>Trichuridae</taxon>
        <taxon>Trichuris</taxon>
    </lineage>
</organism>
<dbReference type="InterPro" id="IPR020084">
    <property type="entry name" value="NUDIX_hydrolase_CS"/>
</dbReference>
<reference evidence="7" key="1">
    <citation type="submission" date="2014-01" db="EMBL/GenBank/DDBJ databases">
        <authorList>
            <person name="Aslett M."/>
        </authorList>
    </citation>
    <scope>NUCLEOTIDE SEQUENCE</scope>
</reference>
<dbReference type="AlphaFoldDB" id="A0A077ZG86"/>
<dbReference type="PANTHER" id="PTHR21340:SF0">
    <property type="entry name" value="BIS(5'-NUCLEOSYL)-TETRAPHOSPHATASE [ASYMMETRICAL]"/>
    <property type="match status" value="1"/>
</dbReference>
<keyword evidence="8" id="KW-1185">Reference proteome</keyword>
<dbReference type="InterPro" id="IPR000086">
    <property type="entry name" value="NUDIX_hydrolase_dom"/>
</dbReference>
<evidence type="ECO:0000256" key="4">
    <source>
        <dbReference type="ARBA" id="ARBA00022801"/>
    </source>
</evidence>
<comment type="similarity">
    <text evidence="1">Belongs to the Nudix hydrolase family.</text>
</comment>
<dbReference type="STRING" id="36087.A0A077ZG86"/>
<keyword evidence="4" id="KW-0378">Hydrolase</keyword>
<dbReference type="GO" id="GO:0000166">
    <property type="term" value="F:nucleotide binding"/>
    <property type="evidence" value="ECO:0007669"/>
    <property type="project" value="UniProtKB-KW"/>
</dbReference>
<dbReference type="OrthoDB" id="276276at2759"/>
<dbReference type="Pfam" id="PF00293">
    <property type="entry name" value="NUDIX"/>
    <property type="match status" value="1"/>
</dbReference>
<feature type="domain" description="Nudix hydrolase" evidence="6">
    <location>
        <begin position="1"/>
        <end position="133"/>
    </location>
</feature>
<dbReference type="GO" id="GO:0006167">
    <property type="term" value="P:AMP biosynthetic process"/>
    <property type="evidence" value="ECO:0007669"/>
    <property type="project" value="TreeGrafter"/>
</dbReference>
<dbReference type="SUPFAM" id="SSF55811">
    <property type="entry name" value="Nudix"/>
    <property type="match status" value="1"/>
</dbReference>
<evidence type="ECO:0000313" key="8">
    <source>
        <dbReference type="Proteomes" id="UP000030665"/>
    </source>
</evidence>
<name>A0A077ZG86_TRITR</name>
<evidence type="ECO:0000256" key="3">
    <source>
        <dbReference type="ARBA" id="ARBA00022741"/>
    </source>
</evidence>
<dbReference type="InterPro" id="IPR003565">
    <property type="entry name" value="Tetra_PHTase"/>
</dbReference>